<organism evidence="4">
    <name type="scientific">marine sediment metagenome</name>
    <dbReference type="NCBI Taxonomy" id="412755"/>
    <lineage>
        <taxon>unclassified sequences</taxon>
        <taxon>metagenomes</taxon>
        <taxon>ecological metagenomes</taxon>
    </lineage>
</organism>
<accession>X0RZA7</accession>
<evidence type="ECO:0000256" key="1">
    <source>
        <dbReference type="ARBA" id="ARBA00007812"/>
    </source>
</evidence>
<evidence type="ECO:0000259" key="3">
    <source>
        <dbReference type="Pfam" id="PF02775"/>
    </source>
</evidence>
<dbReference type="Pfam" id="PF02775">
    <property type="entry name" value="TPP_enzyme_C"/>
    <property type="match status" value="1"/>
</dbReference>
<dbReference type="InterPro" id="IPR012000">
    <property type="entry name" value="Thiamin_PyroP_enz_cen_dom"/>
</dbReference>
<dbReference type="GO" id="GO:0030976">
    <property type="term" value="F:thiamine pyrophosphate binding"/>
    <property type="evidence" value="ECO:0007669"/>
    <property type="project" value="InterPro"/>
</dbReference>
<dbReference type="SUPFAM" id="SSF52518">
    <property type="entry name" value="Thiamin diphosphate-binding fold (THDP-binding)"/>
    <property type="match status" value="1"/>
</dbReference>
<dbReference type="PANTHER" id="PTHR18968:SF9">
    <property type="entry name" value="3D-(3,5_4)-TRIHYDROXYCYCLOHEXANE-1,2-DIONE HYDROLASE"/>
    <property type="match status" value="1"/>
</dbReference>
<dbReference type="InterPro" id="IPR029061">
    <property type="entry name" value="THDP-binding"/>
</dbReference>
<gene>
    <name evidence="4" type="ORF">S01H1_17087</name>
</gene>
<evidence type="ECO:0008006" key="5">
    <source>
        <dbReference type="Google" id="ProtNLM"/>
    </source>
</evidence>
<evidence type="ECO:0000259" key="2">
    <source>
        <dbReference type="Pfam" id="PF00205"/>
    </source>
</evidence>
<comment type="caution">
    <text evidence="4">The sequence shown here is derived from an EMBL/GenBank/DDBJ whole genome shotgun (WGS) entry which is preliminary data.</text>
</comment>
<feature type="domain" description="Thiamine pyrophosphate enzyme central" evidence="2">
    <location>
        <begin position="3"/>
        <end position="106"/>
    </location>
</feature>
<dbReference type="GO" id="GO:0009097">
    <property type="term" value="P:isoleucine biosynthetic process"/>
    <property type="evidence" value="ECO:0007669"/>
    <property type="project" value="TreeGrafter"/>
</dbReference>
<feature type="non-terminal residue" evidence="4">
    <location>
        <position position="1"/>
    </location>
</feature>
<protein>
    <recommendedName>
        <fullName evidence="5">Thiamine pyrophosphate enzyme TPP-binding domain-containing protein</fullName>
    </recommendedName>
</protein>
<dbReference type="GO" id="GO:0003984">
    <property type="term" value="F:acetolactate synthase activity"/>
    <property type="evidence" value="ECO:0007669"/>
    <property type="project" value="TreeGrafter"/>
</dbReference>
<name>X0RZA7_9ZZZZ</name>
<comment type="similarity">
    <text evidence="1">Belongs to the TPP enzyme family.</text>
</comment>
<dbReference type="AlphaFoldDB" id="X0RZA7"/>
<evidence type="ECO:0000313" key="4">
    <source>
        <dbReference type="EMBL" id="GAF69047.1"/>
    </source>
</evidence>
<dbReference type="InterPro" id="IPR045229">
    <property type="entry name" value="TPP_enz"/>
</dbReference>
<dbReference type="GO" id="GO:0000287">
    <property type="term" value="F:magnesium ion binding"/>
    <property type="evidence" value="ECO:0007669"/>
    <property type="project" value="InterPro"/>
</dbReference>
<sequence length="353" mass="37006">AVDSLLGATGAVAALSPGALGVLPDAHPRNMHVGGSKGSLSGNYAMANADLLIAVGSRAVCQADCSGTGFEQAQAVININGDRADATHYNQTIALVGSIDAVIERLVAKLADEATDTARRSAPWLIACSEQKARWNALRKERCGAAPIQDEAWGEPVLTQPSAIGAIDAFARRIGAVKYFDAGDVQANGFQVVADDEPDETFTDTGASYMGFASSALLASAIAEDARYCIALVGDGSFLMNPQILVDGVEHGVRGTIAVLDNRRMGAISGLQVDQYGQDFATNDRVPVDYVALARAVGGVEAHFGGNDRGNLEKALERAHEHDGLSLIHVPVYWGDDPRGGMGVYGRWNVGGW</sequence>
<dbReference type="Gene3D" id="3.40.50.970">
    <property type="match status" value="1"/>
</dbReference>
<dbReference type="GO" id="GO:0009099">
    <property type="term" value="P:L-valine biosynthetic process"/>
    <property type="evidence" value="ECO:0007669"/>
    <property type="project" value="TreeGrafter"/>
</dbReference>
<dbReference type="GO" id="GO:0050660">
    <property type="term" value="F:flavin adenine dinucleotide binding"/>
    <property type="evidence" value="ECO:0007669"/>
    <property type="project" value="TreeGrafter"/>
</dbReference>
<dbReference type="Gene3D" id="3.40.50.1220">
    <property type="entry name" value="TPP-binding domain"/>
    <property type="match status" value="1"/>
</dbReference>
<feature type="non-terminal residue" evidence="4">
    <location>
        <position position="353"/>
    </location>
</feature>
<dbReference type="PANTHER" id="PTHR18968">
    <property type="entry name" value="THIAMINE PYROPHOSPHATE ENZYMES"/>
    <property type="match status" value="1"/>
</dbReference>
<dbReference type="CDD" id="cd00568">
    <property type="entry name" value="TPP_enzymes"/>
    <property type="match status" value="1"/>
</dbReference>
<dbReference type="SUPFAM" id="SSF52467">
    <property type="entry name" value="DHS-like NAD/FAD-binding domain"/>
    <property type="match status" value="1"/>
</dbReference>
<dbReference type="GO" id="GO:0005948">
    <property type="term" value="C:acetolactate synthase complex"/>
    <property type="evidence" value="ECO:0007669"/>
    <property type="project" value="TreeGrafter"/>
</dbReference>
<dbReference type="InterPro" id="IPR011766">
    <property type="entry name" value="TPP_enzyme_TPP-bd"/>
</dbReference>
<proteinExistence type="inferred from homology"/>
<reference evidence="4" key="1">
    <citation type="journal article" date="2014" name="Front. Microbiol.">
        <title>High frequency of phylogenetically diverse reductive dehalogenase-homologous genes in deep subseafloor sedimentary metagenomes.</title>
        <authorList>
            <person name="Kawai M."/>
            <person name="Futagami T."/>
            <person name="Toyoda A."/>
            <person name="Takaki Y."/>
            <person name="Nishi S."/>
            <person name="Hori S."/>
            <person name="Arai W."/>
            <person name="Tsubouchi T."/>
            <person name="Morono Y."/>
            <person name="Uchiyama I."/>
            <person name="Ito T."/>
            <person name="Fujiyama A."/>
            <person name="Inagaki F."/>
            <person name="Takami H."/>
        </authorList>
    </citation>
    <scope>NUCLEOTIDE SEQUENCE</scope>
    <source>
        <strain evidence="4">Expedition CK06-06</strain>
    </source>
</reference>
<feature type="domain" description="Thiamine pyrophosphate enzyme TPP-binding" evidence="3">
    <location>
        <begin position="181"/>
        <end position="330"/>
    </location>
</feature>
<dbReference type="Pfam" id="PF00205">
    <property type="entry name" value="TPP_enzyme_M"/>
    <property type="match status" value="1"/>
</dbReference>
<dbReference type="EMBL" id="BARS01009031">
    <property type="protein sequence ID" value="GAF69047.1"/>
    <property type="molecule type" value="Genomic_DNA"/>
</dbReference>
<dbReference type="InterPro" id="IPR029035">
    <property type="entry name" value="DHS-like_NAD/FAD-binding_dom"/>
</dbReference>